<dbReference type="SUPFAM" id="SSF56801">
    <property type="entry name" value="Acetyl-CoA synthetase-like"/>
    <property type="match status" value="1"/>
</dbReference>
<dbReference type="OrthoDB" id="10253115at2759"/>
<organism evidence="3 4">
    <name type="scientific">Leucosporidium creatinivorum</name>
    <dbReference type="NCBI Taxonomy" id="106004"/>
    <lineage>
        <taxon>Eukaryota</taxon>
        <taxon>Fungi</taxon>
        <taxon>Dikarya</taxon>
        <taxon>Basidiomycota</taxon>
        <taxon>Pucciniomycotina</taxon>
        <taxon>Microbotryomycetes</taxon>
        <taxon>Leucosporidiales</taxon>
        <taxon>Leucosporidium</taxon>
    </lineage>
</organism>
<dbReference type="Proteomes" id="UP000193467">
    <property type="component" value="Unassembled WGS sequence"/>
</dbReference>
<dbReference type="Pfam" id="PF00501">
    <property type="entry name" value="AMP-binding"/>
    <property type="match status" value="1"/>
</dbReference>
<dbReference type="Gene3D" id="3.40.50.12780">
    <property type="entry name" value="N-terminal domain of ligase-like"/>
    <property type="match status" value="1"/>
</dbReference>
<evidence type="ECO:0000259" key="1">
    <source>
        <dbReference type="Pfam" id="PF00501"/>
    </source>
</evidence>
<dbReference type="GO" id="GO:0016405">
    <property type="term" value="F:CoA-ligase activity"/>
    <property type="evidence" value="ECO:0007669"/>
    <property type="project" value="TreeGrafter"/>
</dbReference>
<dbReference type="AlphaFoldDB" id="A0A1Y2G2Y3"/>
<evidence type="ECO:0000313" key="3">
    <source>
        <dbReference type="EMBL" id="ORY90670.1"/>
    </source>
</evidence>
<dbReference type="InterPro" id="IPR045851">
    <property type="entry name" value="AMP-bd_C_sf"/>
</dbReference>
<evidence type="ECO:0000259" key="2">
    <source>
        <dbReference type="Pfam" id="PF13193"/>
    </source>
</evidence>
<sequence length="579" mass="63424">MPATRSLEECHQIMTAPGALWETEDAEIHGRKLKVFKGLHRSLRDFWESTKVFGAREYIIYEQERITFAQAHEQVKIYANLLHRRGIRKGDRVALLMRNIPEWLFAFWACHALGAVVVAVNAWSPLESVLHCISTSEAKVLFVDEERMDVLKDSVEDLSKGGCDTTFVARAGKKPPRGFEDLYEALKGCEASVPSVEIGPDELAAIYHTSGTTSLPKGVYSTQRMFMTNRLNSACATARATLRRGLDLPKPDPKAPQKGLLLSVPLFHVIGSHSLMQLITFAGGKIVMMRKWDSDSGAQLVVEEKLTLAGGVPHMVLELVEKLKGKDHKLEGLSFGGGPASIKLPETVGKMLPGIPAGQGYGLTETNAVATSFTGEDYALRPTSCGLPTPVTEVQIIDSSTGTVLPPNTAGEICIKGPNIALGYWKNEQATKESFTDDGWFKSGDVGYVDDEGFLYISDRAKDIIIRGGENIASGLIENALYTDPRVKDAAVVPVPDPKLSELVAAVVVLHPQHRNQVTESDLQAFVARSLPKHCVPVLIVFKEEMPRNATGKTMKTELKQELAGIWERKNAEGMKAKL</sequence>
<proteinExistence type="predicted"/>
<protein>
    <submittedName>
        <fullName evidence="3">Long-chain-fatty-acid-CoA ligase</fullName>
    </submittedName>
</protein>
<gene>
    <name evidence="3" type="ORF">BCR35DRAFT_274628</name>
</gene>
<dbReference type="InterPro" id="IPR000873">
    <property type="entry name" value="AMP-dep_synth/lig_dom"/>
</dbReference>
<dbReference type="PROSITE" id="PS00455">
    <property type="entry name" value="AMP_BINDING"/>
    <property type="match status" value="1"/>
</dbReference>
<dbReference type="InterPro" id="IPR020845">
    <property type="entry name" value="AMP-binding_CS"/>
</dbReference>
<feature type="domain" description="AMP-binding enzyme C-terminal" evidence="2">
    <location>
        <begin position="477"/>
        <end position="553"/>
    </location>
</feature>
<dbReference type="InterPro" id="IPR042099">
    <property type="entry name" value="ANL_N_sf"/>
</dbReference>
<dbReference type="PANTHER" id="PTHR24096">
    <property type="entry name" value="LONG-CHAIN-FATTY-ACID--COA LIGASE"/>
    <property type="match status" value="1"/>
</dbReference>
<comment type="caution">
    <text evidence="3">The sequence shown here is derived from an EMBL/GenBank/DDBJ whole genome shotgun (WGS) entry which is preliminary data.</text>
</comment>
<dbReference type="Pfam" id="PF13193">
    <property type="entry name" value="AMP-binding_C"/>
    <property type="match status" value="1"/>
</dbReference>
<dbReference type="GO" id="GO:0019748">
    <property type="term" value="P:secondary metabolic process"/>
    <property type="evidence" value="ECO:0007669"/>
    <property type="project" value="TreeGrafter"/>
</dbReference>
<evidence type="ECO:0000313" key="4">
    <source>
        <dbReference type="Proteomes" id="UP000193467"/>
    </source>
</evidence>
<dbReference type="PANTHER" id="PTHR24096:SF393">
    <property type="entry name" value="LIGASE, PUTATIVE-RELATED"/>
    <property type="match status" value="1"/>
</dbReference>
<reference evidence="3 4" key="1">
    <citation type="submission" date="2016-07" db="EMBL/GenBank/DDBJ databases">
        <title>Pervasive Adenine N6-methylation of Active Genes in Fungi.</title>
        <authorList>
            <consortium name="DOE Joint Genome Institute"/>
            <person name="Mondo S.J."/>
            <person name="Dannebaum R.O."/>
            <person name="Kuo R.C."/>
            <person name="Labutti K."/>
            <person name="Haridas S."/>
            <person name="Kuo A."/>
            <person name="Salamov A."/>
            <person name="Ahrendt S.R."/>
            <person name="Lipzen A."/>
            <person name="Sullivan W."/>
            <person name="Andreopoulos W.B."/>
            <person name="Clum A."/>
            <person name="Lindquist E."/>
            <person name="Daum C."/>
            <person name="Ramamoorthy G.K."/>
            <person name="Gryganskyi A."/>
            <person name="Culley D."/>
            <person name="Magnuson J.K."/>
            <person name="James T.Y."/>
            <person name="O'Malley M.A."/>
            <person name="Stajich J.E."/>
            <person name="Spatafora J.W."/>
            <person name="Visel A."/>
            <person name="Grigoriev I.V."/>
        </authorList>
    </citation>
    <scope>NUCLEOTIDE SEQUENCE [LARGE SCALE GENOMIC DNA]</scope>
    <source>
        <strain evidence="3 4">62-1032</strain>
    </source>
</reference>
<dbReference type="InterPro" id="IPR025110">
    <property type="entry name" value="AMP-bd_C"/>
</dbReference>
<feature type="domain" description="AMP-dependent synthetase/ligase" evidence="1">
    <location>
        <begin position="47"/>
        <end position="425"/>
    </location>
</feature>
<keyword evidence="4" id="KW-1185">Reference proteome</keyword>
<accession>A0A1Y2G2Y3</accession>
<dbReference type="InParanoid" id="A0A1Y2G2Y3"/>
<dbReference type="Gene3D" id="3.30.300.30">
    <property type="match status" value="1"/>
</dbReference>
<name>A0A1Y2G2Y3_9BASI</name>
<dbReference type="STRING" id="106004.A0A1Y2G2Y3"/>
<dbReference type="EMBL" id="MCGR01000003">
    <property type="protein sequence ID" value="ORY90670.1"/>
    <property type="molecule type" value="Genomic_DNA"/>
</dbReference>
<keyword evidence="3" id="KW-0436">Ligase</keyword>